<reference evidence="1 2" key="1">
    <citation type="submission" date="2015-11" db="EMBL/GenBank/DDBJ databases">
        <title>Genomic analysis of 38 Legionella species identifies large and diverse effector repertoires.</title>
        <authorList>
            <person name="Burstein D."/>
            <person name="Amaro F."/>
            <person name="Zusman T."/>
            <person name="Lifshitz Z."/>
            <person name="Cohen O."/>
            <person name="Gilbert J.A."/>
            <person name="Pupko T."/>
            <person name="Shuman H.A."/>
            <person name="Segal G."/>
        </authorList>
    </citation>
    <scope>NUCLEOTIDE SEQUENCE [LARGE SCALE GENOMIC DNA]</scope>
    <source>
        <strain evidence="1 2">ATCC 49506</strain>
    </source>
</reference>
<gene>
    <name evidence="1" type="ORF">Lnau_1329</name>
</gene>
<dbReference type="STRING" id="45070.Lnau_1329"/>
<sequence>MIKFNDVLEKQTDFLGPIIIHLVEQNGYGDISLCIKITKFLHRKYPQASVSIIGDQNAFTKIKEIAPEFLNTKLHPNLEFYDKKELWKLPKNFFEEVKLEIETAIFDNSLNRNNSLTPHTKIFIGEYGNYESSPYKPPIISLSGNIGKNYPGILIEPDLQQFSRLDTIIKSIKKTNILSRMSDSLLQRQVCGKEISDRDQFIEKNGFAFAYYNLSISYKRAAVIFAASNAKEKANYFISASHQKYPYILDQLTDNSFKAVLKKLGYSSLFFYNESSENPYQNILLDESEGDGRKFKVFIRERFPQILTLDLMRLSDLCGVAGDQCLTESISLGIVPIPEELNRQVNIIDQIAKNFYSNTVMAEIYNLTWKRQRERDINYWIEAGQIIRERHKEAVAVLTKIQDQANLYHALDHRLNLEFNKDY</sequence>
<protein>
    <submittedName>
        <fullName evidence="1">Uncharacterized protein</fullName>
    </submittedName>
</protein>
<evidence type="ECO:0000313" key="2">
    <source>
        <dbReference type="Proteomes" id="UP000054725"/>
    </source>
</evidence>
<name>A0A0W0WVK4_9GAMM</name>
<organism evidence="1 2">
    <name type="scientific">Legionella nautarum</name>
    <dbReference type="NCBI Taxonomy" id="45070"/>
    <lineage>
        <taxon>Bacteria</taxon>
        <taxon>Pseudomonadati</taxon>
        <taxon>Pseudomonadota</taxon>
        <taxon>Gammaproteobacteria</taxon>
        <taxon>Legionellales</taxon>
        <taxon>Legionellaceae</taxon>
        <taxon>Legionella</taxon>
    </lineage>
</organism>
<dbReference type="AlphaFoldDB" id="A0A0W0WVK4"/>
<dbReference type="EMBL" id="LNYO01000013">
    <property type="protein sequence ID" value="KTD36345.1"/>
    <property type="molecule type" value="Genomic_DNA"/>
</dbReference>
<proteinExistence type="predicted"/>
<keyword evidence="2" id="KW-1185">Reference proteome</keyword>
<dbReference type="PATRIC" id="fig|45070.6.peg.1395"/>
<evidence type="ECO:0000313" key="1">
    <source>
        <dbReference type="EMBL" id="KTD36345.1"/>
    </source>
</evidence>
<comment type="caution">
    <text evidence="1">The sequence shown here is derived from an EMBL/GenBank/DDBJ whole genome shotgun (WGS) entry which is preliminary data.</text>
</comment>
<accession>A0A0W0WVK4</accession>
<dbReference type="RefSeq" id="WP_058504352.1">
    <property type="nucleotide sequence ID" value="NZ_CAAAIF010000001.1"/>
</dbReference>
<dbReference type="OrthoDB" id="5633863at2"/>
<dbReference type="Proteomes" id="UP000054725">
    <property type="component" value="Unassembled WGS sequence"/>
</dbReference>